<proteinExistence type="predicted"/>
<accession>A0ABX8YYJ2</accession>
<keyword evidence="3" id="KW-1185">Reference proteome</keyword>
<reference evidence="2 3" key="2">
    <citation type="submission" date="2021-05" db="EMBL/GenBank/DDBJ databases">
        <title>Ecology and evolution of chlamydial symbionts of arthropods.</title>
        <authorList>
            <person name="Halter T."/>
            <person name="Sixt B.S."/>
            <person name="Toenshoff E.R."/>
            <person name="Koestlbacher S."/>
            <person name="Schulz F."/>
            <person name="Kostanjsek R."/>
            <person name="Collingro A."/>
            <person name="Hendrickx F."/>
            <person name="Horn M."/>
        </authorList>
    </citation>
    <scope>NUCLEOTIDE SEQUENCE [LARGE SCALE GENOMIC DNA]</scope>
    <source>
        <strain evidence="2 3">15C</strain>
    </source>
</reference>
<feature type="compositionally biased region" description="Polar residues" evidence="1">
    <location>
        <begin position="93"/>
        <end position="102"/>
    </location>
</feature>
<organism evidence="2 3">
    <name type="scientific">Candidatus Rhabdochlamydia porcellionis</name>
    <dbReference type="NCBI Taxonomy" id="225148"/>
    <lineage>
        <taxon>Bacteria</taxon>
        <taxon>Pseudomonadati</taxon>
        <taxon>Chlamydiota</taxon>
        <taxon>Chlamydiia</taxon>
        <taxon>Parachlamydiales</taxon>
        <taxon>Candidatus Rhabdochlamydiaceae</taxon>
        <taxon>Candidatus Rhabdochlamydia</taxon>
    </lineage>
</organism>
<dbReference type="Proteomes" id="UP000822862">
    <property type="component" value="Chromosome"/>
</dbReference>
<dbReference type="EMBL" id="CP075585">
    <property type="protein sequence ID" value="QZA58394.1"/>
    <property type="molecule type" value="Genomic_DNA"/>
</dbReference>
<evidence type="ECO:0000313" key="2">
    <source>
        <dbReference type="EMBL" id="QZA58394.1"/>
    </source>
</evidence>
<protein>
    <submittedName>
        <fullName evidence="2">Uncharacterized protein</fullName>
    </submittedName>
</protein>
<name>A0ABX8YYJ2_9BACT</name>
<sequence length="169" mass="18784">MSIPDVSHSLPNNIEPLLQESGSLLGKIITRIYTTTSYLISSIGSMAQSILSNFIYVGTVGHYKLDDLKDCFSVKRSKDRSTASSKRGDIEETSISEPNSTLKEVKARLNRHTSRISVGSATLRKIRSHSSSKDSQYPSLYPKLEEMVKLASYSKTPEERLAELKNSLN</sequence>
<gene>
    <name evidence="2" type="ORF">RHAB15C_0000267</name>
</gene>
<evidence type="ECO:0000313" key="3">
    <source>
        <dbReference type="Proteomes" id="UP000822862"/>
    </source>
</evidence>
<evidence type="ECO:0000256" key="1">
    <source>
        <dbReference type="SAM" id="MobiDB-lite"/>
    </source>
</evidence>
<dbReference type="RefSeq" id="WP_194845481.1">
    <property type="nucleotide sequence ID" value="NZ_CP075585.1"/>
</dbReference>
<feature type="region of interest" description="Disordered" evidence="1">
    <location>
        <begin position="76"/>
        <end position="108"/>
    </location>
</feature>
<reference evidence="2 3" key="1">
    <citation type="submission" date="2020-01" db="EMBL/GenBank/DDBJ databases">
        <authorList>
            <person name="Sixt B."/>
            <person name="Schulz F."/>
            <person name="Kostanjsek R."/>
            <person name="Koestlbacher S."/>
            <person name="Collingro A."/>
            <person name="Toenshoff E."/>
            <person name="Horn M."/>
        </authorList>
    </citation>
    <scope>NUCLEOTIDE SEQUENCE [LARGE SCALE GENOMIC DNA]</scope>
    <source>
        <strain evidence="2 3">15C</strain>
    </source>
</reference>